<proteinExistence type="predicted"/>
<keyword evidence="1" id="KW-0614">Plasmid</keyword>
<organism evidence="1 2">
    <name type="scientific">Pseudomonas amygdali pv. lachrymans str. M301315</name>
    <dbReference type="NCBI Taxonomy" id="629260"/>
    <lineage>
        <taxon>Bacteria</taxon>
        <taxon>Pseudomonadati</taxon>
        <taxon>Pseudomonadota</taxon>
        <taxon>Gammaproteobacteria</taxon>
        <taxon>Pseudomonadales</taxon>
        <taxon>Pseudomonadaceae</taxon>
        <taxon>Pseudomonas</taxon>
        <taxon>Pseudomonas amygdali</taxon>
    </lineage>
</organism>
<geneLocation type="plasmid" evidence="2">
    <name>pmppla107</name>
</geneLocation>
<dbReference type="AlphaFoldDB" id="A0AAD0VA18"/>
<dbReference type="RefSeq" id="WP_005742820.1">
    <property type="nucleotide sequence ID" value="NZ_CP031226.1"/>
</dbReference>
<evidence type="ECO:0000313" key="2">
    <source>
        <dbReference type="Proteomes" id="UP000006426"/>
    </source>
</evidence>
<dbReference type="Proteomes" id="UP000006426">
    <property type="component" value="Plasmid pmppla107"/>
</dbReference>
<evidence type="ECO:0000313" key="1">
    <source>
        <dbReference type="EMBL" id="AXH60096.1"/>
    </source>
</evidence>
<protein>
    <submittedName>
        <fullName evidence="1">Uncharacterized protein</fullName>
    </submittedName>
</protein>
<dbReference type="EMBL" id="CP031226">
    <property type="protein sequence ID" value="AXH60096.1"/>
    <property type="molecule type" value="Genomic_DNA"/>
</dbReference>
<accession>A0AAD0VA18</accession>
<reference evidence="1 2" key="1">
    <citation type="journal article" date="2011" name="PLoS Pathog.">
        <title>Dynamic evolution of pathogenicity revealed by sequencing and comparative genomics of 19 Pseudomonas syringae isolates.</title>
        <authorList>
            <person name="Baltrus D.A."/>
            <person name="Nishimura M.T."/>
            <person name="Romanchuk A."/>
            <person name="Chang J.H."/>
            <person name="Mukhtar M.S."/>
            <person name="Cherkis K."/>
            <person name="Roach J."/>
            <person name="Grant S.R."/>
            <person name="Jones C.D."/>
            <person name="Dangl J.L."/>
        </authorList>
    </citation>
    <scope>NUCLEOTIDE SEQUENCE [LARGE SCALE GENOMIC DNA]</scope>
    <source>
        <strain evidence="1 2">M301315</strain>
    </source>
</reference>
<sequence length="519" mass="57644">MQLLRTPRTDLPSSIIDRLALIKTVFMELHPEIPEAPIATMLNAALQPKYRKTSTQEFVSEVFHGLPANTQGSKKAFTRAGLKLTRAESAKSSPSHEALTSLCVAVLLQDGLHPMATLTGFHLNRVQADEMKESGALRLYGSDLFNWGADFEQTSPLLTPAIVILDTLEHAVLYDQHSIVEHHRRFAPMLSNKRDPLHAFWEETFAPKKDKLERHGAKVTRLTKALGAITETSPEYASDRVQNSDWAYIAKHLWAVSGYVAELGDVQDPEAFLKDTLKHPAQIEPSTISFLARTSGHPLREAMIERYAKHAMDLKKGSIIENRGLLLAATHCPELASLVGLGYEDIVQEAFGKHIADMDLETIDYALAPVSKAWGRVLPSKDVGLISTKICRHKGWIKAVEAQLPMAIAQHYEQVKSFPEGLRNGQIPPSFVPDDLIRPFAHQQMQRLMTKGFASHLIMLQKEGKLDARFIIQALTSTGANKNDSRLARAYHQGVVTLQQISAIYPSGLDKIIQADLGM</sequence>
<dbReference type="GeneID" id="39474474"/>
<name>A0AAD0VA18_PSEAV</name>
<gene>
    <name evidence="1" type="ORF">PLA107_033330</name>
</gene>